<proteinExistence type="predicted"/>
<protein>
    <submittedName>
        <fullName evidence="1">Uncharacterized protein</fullName>
    </submittedName>
</protein>
<organism evidence="1 2">
    <name type="scientific">Hydrogenispora ethanolica</name>
    <dbReference type="NCBI Taxonomy" id="1082276"/>
    <lineage>
        <taxon>Bacteria</taxon>
        <taxon>Bacillati</taxon>
        <taxon>Bacillota</taxon>
        <taxon>Hydrogenispora</taxon>
    </lineage>
</organism>
<evidence type="ECO:0000313" key="1">
    <source>
        <dbReference type="EMBL" id="TCL75176.1"/>
    </source>
</evidence>
<dbReference type="EMBL" id="SLUN01000003">
    <property type="protein sequence ID" value="TCL75176.1"/>
    <property type="molecule type" value="Genomic_DNA"/>
</dbReference>
<keyword evidence="2" id="KW-1185">Reference proteome</keyword>
<accession>A0A4R1S745</accession>
<gene>
    <name evidence="1" type="ORF">EDC14_1003107</name>
</gene>
<dbReference type="Proteomes" id="UP000295008">
    <property type="component" value="Unassembled WGS sequence"/>
</dbReference>
<name>A0A4R1S745_HYDET</name>
<sequence length="29" mass="3143">MKALSIANHSFKAEEAFIGLQKREGDPPG</sequence>
<evidence type="ECO:0000313" key="2">
    <source>
        <dbReference type="Proteomes" id="UP000295008"/>
    </source>
</evidence>
<dbReference type="AlphaFoldDB" id="A0A4R1S745"/>
<reference evidence="1 2" key="1">
    <citation type="submission" date="2019-03" db="EMBL/GenBank/DDBJ databases">
        <title>Genomic Encyclopedia of Type Strains, Phase IV (KMG-IV): sequencing the most valuable type-strain genomes for metagenomic binning, comparative biology and taxonomic classification.</title>
        <authorList>
            <person name="Goeker M."/>
        </authorList>
    </citation>
    <scope>NUCLEOTIDE SEQUENCE [LARGE SCALE GENOMIC DNA]</scope>
    <source>
        <strain evidence="1 2">LX-B</strain>
    </source>
</reference>
<comment type="caution">
    <text evidence="1">The sequence shown here is derived from an EMBL/GenBank/DDBJ whole genome shotgun (WGS) entry which is preliminary data.</text>
</comment>